<dbReference type="Gene3D" id="3.30.70.2110">
    <property type="match status" value="1"/>
</dbReference>
<comment type="similarity">
    <text evidence="3">Belongs to the transpeptidase family.</text>
</comment>
<comment type="pathway">
    <text evidence="2">Cell wall biogenesis; peptidoglycan biosynthesis.</text>
</comment>
<protein>
    <recommendedName>
        <fullName evidence="4">serine-type D-Ala-D-Ala carboxypeptidase</fullName>
        <ecNumber evidence="4">3.4.16.4</ecNumber>
    </recommendedName>
</protein>
<dbReference type="SUPFAM" id="SSF56519">
    <property type="entry name" value="Penicillin binding protein dimerisation domain"/>
    <property type="match status" value="1"/>
</dbReference>
<dbReference type="PANTHER" id="PTHR30627">
    <property type="entry name" value="PEPTIDOGLYCAN D,D-TRANSPEPTIDASE"/>
    <property type="match status" value="1"/>
</dbReference>
<dbReference type="InterPro" id="IPR050515">
    <property type="entry name" value="Beta-lactam/transpept"/>
</dbReference>
<dbReference type="CDD" id="cd06575">
    <property type="entry name" value="PASTA_Pbp2x-like_2"/>
    <property type="match status" value="1"/>
</dbReference>
<dbReference type="Gene3D" id="2.20.70.70">
    <property type="match status" value="1"/>
</dbReference>
<dbReference type="PROSITE" id="PS51178">
    <property type="entry name" value="PASTA"/>
    <property type="match status" value="1"/>
</dbReference>
<feature type="compositionally biased region" description="Low complexity" evidence="7">
    <location>
        <begin position="719"/>
        <end position="732"/>
    </location>
</feature>
<evidence type="ECO:0000256" key="1">
    <source>
        <dbReference type="ARBA" id="ARBA00004370"/>
    </source>
</evidence>
<dbReference type="InterPro" id="IPR001460">
    <property type="entry name" value="PCN-bd_Tpept"/>
</dbReference>
<dbReference type="InterPro" id="IPR005543">
    <property type="entry name" value="PASTA_dom"/>
</dbReference>
<organism evidence="10 11">
    <name type="scientific">Pontibacillus salicampi</name>
    <dbReference type="NCBI Taxonomy" id="1449801"/>
    <lineage>
        <taxon>Bacteria</taxon>
        <taxon>Bacillati</taxon>
        <taxon>Bacillota</taxon>
        <taxon>Bacilli</taxon>
        <taxon>Bacillales</taxon>
        <taxon>Bacillaceae</taxon>
        <taxon>Pontibacillus</taxon>
    </lineage>
</organism>
<dbReference type="Proteomes" id="UP001589836">
    <property type="component" value="Unassembled WGS sequence"/>
</dbReference>
<dbReference type="RefSeq" id="WP_377347597.1">
    <property type="nucleotide sequence ID" value="NZ_JBHLTP010000009.1"/>
</dbReference>
<dbReference type="EC" id="3.4.16.4" evidence="4"/>
<reference evidence="10 11" key="1">
    <citation type="submission" date="2024-09" db="EMBL/GenBank/DDBJ databases">
        <authorList>
            <person name="Sun Q."/>
            <person name="Mori K."/>
        </authorList>
    </citation>
    <scope>NUCLEOTIDE SEQUENCE [LARGE SCALE GENOMIC DNA]</scope>
    <source>
        <strain evidence="10 11">NCAIM B.02529</strain>
    </source>
</reference>
<evidence type="ECO:0000256" key="7">
    <source>
        <dbReference type="SAM" id="MobiDB-lite"/>
    </source>
</evidence>
<dbReference type="SMART" id="SM00740">
    <property type="entry name" value="PASTA"/>
    <property type="match status" value="2"/>
</dbReference>
<name>A0ABV6LP23_9BACI</name>
<dbReference type="SUPFAM" id="SSF56601">
    <property type="entry name" value="beta-lactamase/transpeptidase-like"/>
    <property type="match status" value="1"/>
</dbReference>
<dbReference type="Pfam" id="PF03717">
    <property type="entry name" value="PBP_dimer"/>
    <property type="match status" value="1"/>
</dbReference>
<feature type="domain" description="PASTA" evidence="9">
    <location>
        <begin position="661"/>
        <end position="720"/>
    </location>
</feature>
<comment type="catalytic activity">
    <reaction evidence="6">
        <text>Preferential cleavage: (Ac)2-L-Lys-D-Ala-|-D-Ala. Also transpeptidation of peptidyl-alanyl moieties that are N-acyl substituents of D-alanine.</text>
        <dbReference type="EC" id="3.4.16.4"/>
    </reaction>
</comment>
<evidence type="ECO:0000256" key="2">
    <source>
        <dbReference type="ARBA" id="ARBA00004752"/>
    </source>
</evidence>
<comment type="caution">
    <text evidence="10">The sequence shown here is derived from an EMBL/GenBank/DDBJ whole genome shotgun (WGS) entry which is preliminary data.</text>
</comment>
<proteinExistence type="inferred from homology"/>
<evidence type="ECO:0000256" key="3">
    <source>
        <dbReference type="ARBA" id="ARBA00007171"/>
    </source>
</evidence>
<dbReference type="Gene3D" id="3.40.710.10">
    <property type="entry name" value="DD-peptidase/beta-lactamase superfamily"/>
    <property type="match status" value="1"/>
</dbReference>
<dbReference type="Gene3D" id="3.90.1310.10">
    <property type="entry name" value="Penicillin-binding protein 2a (Domain 2)"/>
    <property type="match status" value="1"/>
</dbReference>
<feature type="region of interest" description="Disordered" evidence="7">
    <location>
        <begin position="719"/>
        <end position="754"/>
    </location>
</feature>
<sequence length="754" mass="83914">MKKNRTTHRIAKLYMMLFTILFVVLFGRFFYIQATGQIEGVNLEKWAEKKRTSSYPIDAERGKIVDRNGMTLAYDRPTYNMYAIIDPAYSKDSEETLHVKNKEKTAEQLATIIDMDKQAILNRLNKEKNEEGNPIFQVEFGDAGQQLSQDKKEEIEALELAGIKFDQKAKRYYPNGTFASHVLGFAQNKENSNSITGIMGIEKQMDKYLQEKNGSIAYQRDKYGEKLLGPESVINEPKDGANVQLTIDQKIQTLLEDAMAQVEEEYNPEQMMAAVMDPKTGEVLALGNRPSFNPNERSSIENWYNNVVSNPIEPGSTMKIFTTAAAMDAGVYDGDKSFKSGSYQVTEDYKAINDHNNGEGWGSISFDEGIIRSSNVAAMKLLWEELGPDRFLEYYQDFHLDQETGIDLPGENSGKMVYDKPVEKVTTSFGQGSTVTAIQMLKAATAVANDGKMMQPYVISQIMNQADGKVLEEKEPNVVGEPIDASTAKQVRELLGKVITDENGTGHDYELEGYSVAGKTGTAQIPNPNGGGYMTGKDNYIFSFLGMAPKEDPELVMYVSVKQPNLKPTEKGSEPVAKVFNTVMENGLRYMNIQPDQEKEQIEVNAEQMDNHVGASVSKAKKALKDKGAEPIVLGEGDSVQNMIPQAGTEILQNEKVFLLTSDTVTMPDMRGWSLRDALKFSSVLDLNMEQVGNGYVYKQSISPGSKVKKGGYVVVELKTPNETPAEATEQAEQNERSMQQSDTSDNKNEQDTE</sequence>
<feature type="compositionally biased region" description="Basic and acidic residues" evidence="7">
    <location>
        <begin position="745"/>
        <end position="754"/>
    </location>
</feature>
<comment type="subcellular location">
    <subcellularLocation>
        <location evidence="1">Membrane</location>
    </subcellularLocation>
</comment>
<dbReference type="CDD" id="cd06576">
    <property type="entry name" value="PASTA_Pbp2x-like_1"/>
    <property type="match status" value="1"/>
</dbReference>
<keyword evidence="8" id="KW-1133">Transmembrane helix</keyword>
<keyword evidence="8" id="KW-0812">Transmembrane</keyword>
<evidence type="ECO:0000256" key="5">
    <source>
        <dbReference type="ARBA" id="ARBA00023136"/>
    </source>
</evidence>
<dbReference type="PANTHER" id="PTHR30627:SF26">
    <property type="entry name" value="PENICILLIN-BINDING PROTEIN 2B"/>
    <property type="match status" value="1"/>
</dbReference>
<dbReference type="Pfam" id="PF03793">
    <property type="entry name" value="PASTA"/>
    <property type="match status" value="2"/>
</dbReference>
<dbReference type="InterPro" id="IPR005311">
    <property type="entry name" value="PBP_dimer"/>
</dbReference>
<evidence type="ECO:0000256" key="8">
    <source>
        <dbReference type="SAM" id="Phobius"/>
    </source>
</evidence>
<dbReference type="Pfam" id="PF00905">
    <property type="entry name" value="Transpeptidase"/>
    <property type="match status" value="1"/>
</dbReference>
<feature type="transmembrane region" description="Helical" evidence="8">
    <location>
        <begin position="12"/>
        <end position="31"/>
    </location>
</feature>
<evidence type="ECO:0000256" key="6">
    <source>
        <dbReference type="ARBA" id="ARBA00034000"/>
    </source>
</evidence>
<evidence type="ECO:0000313" key="10">
    <source>
        <dbReference type="EMBL" id="MFC0524039.1"/>
    </source>
</evidence>
<evidence type="ECO:0000259" key="9">
    <source>
        <dbReference type="PROSITE" id="PS51178"/>
    </source>
</evidence>
<evidence type="ECO:0000313" key="11">
    <source>
        <dbReference type="Proteomes" id="UP001589836"/>
    </source>
</evidence>
<keyword evidence="11" id="KW-1185">Reference proteome</keyword>
<dbReference type="InterPro" id="IPR036138">
    <property type="entry name" value="PBP_dimer_sf"/>
</dbReference>
<dbReference type="EMBL" id="JBHLTP010000009">
    <property type="protein sequence ID" value="MFC0524039.1"/>
    <property type="molecule type" value="Genomic_DNA"/>
</dbReference>
<dbReference type="SUPFAM" id="SSF54184">
    <property type="entry name" value="Penicillin-binding protein 2x (pbp-2x), c-terminal domain"/>
    <property type="match status" value="2"/>
</dbReference>
<keyword evidence="5 8" id="KW-0472">Membrane</keyword>
<accession>A0ABV6LP23</accession>
<gene>
    <name evidence="10" type="ORF">ACFFGV_10750</name>
</gene>
<evidence type="ECO:0000256" key="4">
    <source>
        <dbReference type="ARBA" id="ARBA00012448"/>
    </source>
</evidence>
<dbReference type="InterPro" id="IPR012338">
    <property type="entry name" value="Beta-lactam/transpept-like"/>
</dbReference>